<evidence type="ECO:0000256" key="9">
    <source>
        <dbReference type="SAM" id="Phobius"/>
    </source>
</evidence>
<dbReference type="RefSeq" id="XP_022105839.1">
    <property type="nucleotide sequence ID" value="XM_022250147.1"/>
</dbReference>
<feature type="transmembrane region" description="Helical" evidence="9">
    <location>
        <begin position="888"/>
        <end position="918"/>
    </location>
</feature>
<dbReference type="GeneID" id="110987423"/>
<dbReference type="InterPro" id="IPR000008">
    <property type="entry name" value="C2_dom"/>
</dbReference>
<dbReference type="CDD" id="cd08376">
    <property type="entry name" value="C2B_MCTP_PRT"/>
    <property type="match status" value="1"/>
</dbReference>
<dbReference type="SUPFAM" id="SSF49562">
    <property type="entry name" value="C2 domain (Calcium/lipid-binding domain, CaLB)"/>
    <property type="match status" value="3"/>
</dbReference>
<reference evidence="12" key="1">
    <citation type="submission" date="2025-08" db="UniProtKB">
        <authorList>
            <consortium name="RefSeq"/>
        </authorList>
    </citation>
    <scope>IDENTIFICATION</scope>
</reference>
<evidence type="ECO:0000256" key="2">
    <source>
        <dbReference type="ARBA" id="ARBA00022692"/>
    </source>
</evidence>
<dbReference type="Pfam" id="PF08372">
    <property type="entry name" value="PRT_C"/>
    <property type="match status" value="1"/>
</dbReference>
<dbReference type="InterPro" id="IPR013583">
    <property type="entry name" value="MCTP_C"/>
</dbReference>
<name>A0A8B7ZJZ4_ACAPL</name>
<dbReference type="FunFam" id="2.60.40.150:FF:000572">
    <property type="entry name" value="Uncharacterized protein"/>
    <property type="match status" value="1"/>
</dbReference>
<evidence type="ECO:0000256" key="8">
    <source>
        <dbReference type="SAM" id="MobiDB-lite"/>
    </source>
</evidence>
<keyword evidence="4" id="KW-0677">Repeat</keyword>
<keyword evidence="3" id="KW-0479">Metal-binding</keyword>
<protein>
    <submittedName>
        <fullName evidence="12">Multiple C2 and transmembrane domain-containing protein 2-like isoform X1</fullName>
    </submittedName>
</protein>
<feature type="domain" description="C2" evidence="10">
    <location>
        <begin position="421"/>
        <end position="537"/>
    </location>
</feature>
<accession>A0A8B7ZJZ4</accession>
<evidence type="ECO:0000259" key="10">
    <source>
        <dbReference type="PROSITE" id="PS50004"/>
    </source>
</evidence>
<keyword evidence="11" id="KW-1185">Reference proteome</keyword>
<evidence type="ECO:0000256" key="1">
    <source>
        <dbReference type="ARBA" id="ARBA00004141"/>
    </source>
</evidence>
<dbReference type="PROSITE" id="PS50004">
    <property type="entry name" value="C2"/>
    <property type="match status" value="3"/>
</dbReference>
<dbReference type="PRINTS" id="PR00360">
    <property type="entry name" value="C2DOMAIN"/>
</dbReference>
<evidence type="ECO:0000256" key="5">
    <source>
        <dbReference type="ARBA" id="ARBA00022837"/>
    </source>
</evidence>
<dbReference type="AlphaFoldDB" id="A0A8B7ZJZ4"/>
<dbReference type="KEGG" id="aplc:110987423"/>
<feature type="domain" description="C2" evidence="10">
    <location>
        <begin position="579"/>
        <end position="692"/>
    </location>
</feature>
<dbReference type="SMART" id="SM00239">
    <property type="entry name" value="C2"/>
    <property type="match status" value="3"/>
</dbReference>
<keyword evidence="5" id="KW-0106">Calcium</keyword>
<dbReference type="OrthoDB" id="5973539at2759"/>
<feature type="region of interest" description="Disordered" evidence="8">
    <location>
        <begin position="410"/>
        <end position="430"/>
    </location>
</feature>
<feature type="compositionally biased region" description="Polar residues" evidence="8">
    <location>
        <begin position="214"/>
        <end position="243"/>
    </location>
</feature>
<dbReference type="InterPro" id="IPR035892">
    <property type="entry name" value="C2_domain_sf"/>
</dbReference>
<dbReference type="FunFam" id="2.60.40.150:FF:000050">
    <property type="entry name" value="Multiple C2 and transmembrane domain containing 1"/>
    <property type="match status" value="1"/>
</dbReference>
<keyword evidence="6 9" id="KW-1133">Transmembrane helix</keyword>
<evidence type="ECO:0000313" key="12">
    <source>
        <dbReference type="RefSeq" id="XP_022105839.1"/>
    </source>
</evidence>
<evidence type="ECO:0000256" key="3">
    <source>
        <dbReference type="ARBA" id="ARBA00022723"/>
    </source>
</evidence>
<feature type="compositionally biased region" description="Basic residues" evidence="8">
    <location>
        <begin position="53"/>
        <end position="69"/>
    </location>
</feature>
<feature type="region of interest" description="Disordered" evidence="8">
    <location>
        <begin position="193"/>
        <end position="251"/>
    </location>
</feature>
<evidence type="ECO:0000313" key="11">
    <source>
        <dbReference type="Proteomes" id="UP000694845"/>
    </source>
</evidence>
<dbReference type="Proteomes" id="UP000694845">
    <property type="component" value="Unplaced"/>
</dbReference>
<dbReference type="Pfam" id="PF00168">
    <property type="entry name" value="C2"/>
    <property type="match status" value="3"/>
</dbReference>
<sequence length="969" mass="110281">MPVLSLCASKTMESPLPEIVITTAREDARMSSTDELDEPHRGSLSTSQPALDRHKRRSLWKTFKKKTNPMRRWNSLRGNSKDRRASADVGGSCLSINPSEQSQDSDSDYTSLPRGSCLSSKNTCHSETDLTMMANGGMKRNKRSTKKKSLSFEDQKLHRKSKGTLENEEAVEISRLEESPQIIRQKLLEIKKSRGSQEATNIAHDSVTDDESLLSPTSVDEGYQPSSISEHDSTPNTNSSANGTMPEMERLGGDLPMTVLPVGEVSQSWRSLLQQYNFFQLDIHLKEGCDLAIRDRSGTSDPYVKFRIAGKTAYKSHIIYKNLNPKWDEKFTLPIDDIHKPLDIFVLDRDRGFASDDPMGSVRIDLLSLEPECLNEKKLELKEAGSVEFLGHILVDFIISPVKKAEDKESIRATSLSKRRKSENPSGSRKVKSQLWNGIITITLLEGKNLIPMDDNGLSDPYIKFKLGSEKYKSKTEKGTLNPKWMEQFDLRLFEDQTNMLEISVWDKDVGSKDDIMGRCQIDIASLKREETHHCDLELEDGAGTLSLLLTITGTAGTESISDLANFKHDPNTVRMLHRKYGILNSLKDLKDVGWLQIKVIKAQGLASADLGGKSDPFCVLELVNSRLQTQTLYKTLNPEWGKVFTFNVKDIHSVLEVTVYDEDKHGSPEFLGKVEIPLLKVKNGERKYYALKDKKLRRRAKGAILLEMDLVFNSVKAAIRTINPREEKYLEQDAKFKVSVLQYNLSRVTRLIGVIIDTTKFINSCFQWESKARSAIAFASYLIIVWNFELYMVPISILLLFGWKYVEVCITEKFTKPVEEDDYVESEDEEEAEKEEKKKRKEGATKTSFKEKLHTIEKVCQTIQNTLDDVACLGERVKNTFNYTVPWLSYMACIVLLIIAVVLYLIPLRYLLLAWGINKFTKKLRKPHAIPNNELLDYLSRIPSDNQLKHYQELRPENLRPDSPKKKR</sequence>
<feature type="domain" description="C2" evidence="10">
    <location>
        <begin position="261"/>
        <end position="379"/>
    </location>
</feature>
<dbReference type="CDD" id="cd08377">
    <property type="entry name" value="C2C_MCTP_PRT"/>
    <property type="match status" value="1"/>
</dbReference>
<feature type="region of interest" description="Disordered" evidence="8">
    <location>
        <begin position="28"/>
        <end position="172"/>
    </location>
</feature>
<gene>
    <name evidence="12" type="primary">LOC110987423</name>
</gene>
<comment type="subcellular location">
    <subcellularLocation>
        <location evidence="1">Membrane</location>
        <topology evidence="1">Multi-pass membrane protein</topology>
    </subcellularLocation>
</comment>
<feature type="compositionally biased region" description="Basic residues" evidence="8">
    <location>
        <begin position="139"/>
        <end position="149"/>
    </location>
</feature>
<keyword evidence="2 9" id="KW-0812">Transmembrane</keyword>
<dbReference type="PANTHER" id="PTHR45911">
    <property type="entry name" value="C2 DOMAIN-CONTAINING PROTEIN"/>
    <property type="match status" value="1"/>
</dbReference>
<dbReference type="PANTHER" id="PTHR45911:SF4">
    <property type="entry name" value="MULTIPLE C2 AND TRANSMEMBRANE DOMAIN-CONTAINING PROTEIN"/>
    <property type="match status" value="1"/>
</dbReference>
<dbReference type="GO" id="GO:0046928">
    <property type="term" value="P:regulation of neurotransmitter secretion"/>
    <property type="evidence" value="ECO:0007669"/>
    <property type="project" value="TreeGrafter"/>
</dbReference>
<proteinExistence type="predicted"/>
<evidence type="ECO:0000256" key="6">
    <source>
        <dbReference type="ARBA" id="ARBA00022989"/>
    </source>
</evidence>
<keyword evidence="7 9" id="KW-0472">Membrane</keyword>
<dbReference type="Gene3D" id="2.60.40.150">
    <property type="entry name" value="C2 domain"/>
    <property type="match status" value="3"/>
</dbReference>
<dbReference type="GO" id="GO:0030672">
    <property type="term" value="C:synaptic vesicle membrane"/>
    <property type="evidence" value="ECO:0007669"/>
    <property type="project" value="TreeGrafter"/>
</dbReference>
<feature type="compositionally biased region" description="Polar residues" evidence="8">
    <location>
        <begin position="94"/>
        <end position="110"/>
    </location>
</feature>
<evidence type="ECO:0000256" key="4">
    <source>
        <dbReference type="ARBA" id="ARBA00022737"/>
    </source>
</evidence>
<dbReference type="GO" id="GO:0005509">
    <property type="term" value="F:calcium ion binding"/>
    <property type="evidence" value="ECO:0007669"/>
    <property type="project" value="TreeGrafter"/>
</dbReference>
<organism evidence="11 12">
    <name type="scientific">Acanthaster planci</name>
    <name type="common">Crown-of-thorns starfish</name>
    <dbReference type="NCBI Taxonomy" id="133434"/>
    <lineage>
        <taxon>Eukaryota</taxon>
        <taxon>Metazoa</taxon>
        <taxon>Echinodermata</taxon>
        <taxon>Eleutherozoa</taxon>
        <taxon>Asterozoa</taxon>
        <taxon>Asteroidea</taxon>
        <taxon>Valvatacea</taxon>
        <taxon>Valvatida</taxon>
        <taxon>Acanthasteridae</taxon>
        <taxon>Acanthaster</taxon>
    </lineage>
</organism>
<evidence type="ECO:0000256" key="7">
    <source>
        <dbReference type="ARBA" id="ARBA00023136"/>
    </source>
</evidence>